<evidence type="ECO:0000256" key="2">
    <source>
        <dbReference type="ARBA" id="ARBA00022857"/>
    </source>
</evidence>
<dbReference type="EMBL" id="KV427624">
    <property type="protein sequence ID" value="KZT06459.1"/>
    <property type="molecule type" value="Genomic_DNA"/>
</dbReference>
<comment type="similarity">
    <text evidence="1">Belongs to the short-chain dehydrogenases/reductases (SDR) family.</text>
</comment>
<dbReference type="InterPro" id="IPR036291">
    <property type="entry name" value="NAD(P)-bd_dom_sf"/>
</dbReference>
<dbReference type="GeneID" id="63825941"/>
<dbReference type="InParanoid" id="A0A165E8H3"/>
<sequence>MNSAKTFLETMVPGLLSVSRGGWDSMLPPSPKWSTDQIPDLSGKVIIVTGGNVNIGRKTVKGLLEHNAKVYMACRNEEKARETIEQLRQETGHEAIYIHLDLADLRSIKTTVNEFLRKETQLHVLFNNAASMYPPVEDLTADGYDLQFGTNVLGHFYLTKLLLSILFETAKSSVGGKPRVVHVASVGHEFVSGLDFETFKDCPKRREMNTVKLYFQSKFGNVVVANEFHRRYAEQGLVSFSLHPGNLKYDTARNTRRFVKFLSVINPVLPDAEIGALTQLWGGTAPEGAQFGGKYLIPWARVGKAKPETDNLELGQKLWAWLEEQVKDLDL</sequence>
<dbReference type="PANTHER" id="PTHR24320">
    <property type="entry name" value="RETINOL DEHYDROGENASE"/>
    <property type="match status" value="1"/>
</dbReference>
<dbReference type="Proteomes" id="UP000076871">
    <property type="component" value="Unassembled WGS sequence"/>
</dbReference>
<protein>
    <submittedName>
        <fullName evidence="4">NAD-P-binding protein</fullName>
    </submittedName>
</protein>
<dbReference type="Pfam" id="PF00106">
    <property type="entry name" value="adh_short"/>
    <property type="match status" value="1"/>
</dbReference>
<proteinExistence type="inferred from homology"/>
<dbReference type="InterPro" id="IPR002347">
    <property type="entry name" value="SDR_fam"/>
</dbReference>
<evidence type="ECO:0000256" key="3">
    <source>
        <dbReference type="ARBA" id="ARBA00023002"/>
    </source>
</evidence>
<evidence type="ECO:0000313" key="5">
    <source>
        <dbReference type="Proteomes" id="UP000076871"/>
    </source>
</evidence>
<dbReference type="OrthoDB" id="191139at2759"/>
<evidence type="ECO:0000313" key="4">
    <source>
        <dbReference type="EMBL" id="KZT06459.1"/>
    </source>
</evidence>
<dbReference type="Gene3D" id="3.40.50.720">
    <property type="entry name" value="NAD(P)-binding Rossmann-like Domain"/>
    <property type="match status" value="1"/>
</dbReference>
<dbReference type="AlphaFoldDB" id="A0A165E8H3"/>
<reference evidence="4 5" key="1">
    <citation type="journal article" date="2016" name="Mol. Biol. Evol.">
        <title>Comparative Genomics of Early-Diverging Mushroom-Forming Fungi Provides Insights into the Origins of Lignocellulose Decay Capabilities.</title>
        <authorList>
            <person name="Nagy L.G."/>
            <person name="Riley R."/>
            <person name="Tritt A."/>
            <person name="Adam C."/>
            <person name="Daum C."/>
            <person name="Floudas D."/>
            <person name="Sun H."/>
            <person name="Yadav J.S."/>
            <person name="Pangilinan J."/>
            <person name="Larsson K.H."/>
            <person name="Matsuura K."/>
            <person name="Barry K."/>
            <person name="Labutti K."/>
            <person name="Kuo R."/>
            <person name="Ohm R.A."/>
            <person name="Bhattacharya S.S."/>
            <person name="Shirouzu T."/>
            <person name="Yoshinaga Y."/>
            <person name="Martin F.M."/>
            <person name="Grigoriev I.V."/>
            <person name="Hibbett D.S."/>
        </authorList>
    </citation>
    <scope>NUCLEOTIDE SEQUENCE [LARGE SCALE GENOMIC DNA]</scope>
    <source>
        <strain evidence="4 5">93-53</strain>
    </source>
</reference>
<keyword evidence="3" id="KW-0560">Oxidoreductase</keyword>
<accession>A0A165E8H3</accession>
<gene>
    <name evidence="4" type="ORF">LAESUDRAFT_725898</name>
</gene>
<dbReference type="GO" id="GO:0016491">
    <property type="term" value="F:oxidoreductase activity"/>
    <property type="evidence" value="ECO:0007669"/>
    <property type="project" value="UniProtKB-KW"/>
</dbReference>
<name>A0A165E8H3_9APHY</name>
<keyword evidence="2" id="KW-0521">NADP</keyword>
<dbReference type="PANTHER" id="PTHR24320:SF236">
    <property type="entry name" value="SHORT-CHAIN DEHYDROGENASE-RELATED"/>
    <property type="match status" value="1"/>
</dbReference>
<evidence type="ECO:0000256" key="1">
    <source>
        <dbReference type="ARBA" id="ARBA00006484"/>
    </source>
</evidence>
<dbReference type="SUPFAM" id="SSF51735">
    <property type="entry name" value="NAD(P)-binding Rossmann-fold domains"/>
    <property type="match status" value="1"/>
</dbReference>
<dbReference type="STRING" id="1314785.A0A165E8H3"/>
<dbReference type="RefSeq" id="XP_040764199.1">
    <property type="nucleotide sequence ID" value="XM_040908912.1"/>
</dbReference>
<organism evidence="4 5">
    <name type="scientific">Laetiporus sulphureus 93-53</name>
    <dbReference type="NCBI Taxonomy" id="1314785"/>
    <lineage>
        <taxon>Eukaryota</taxon>
        <taxon>Fungi</taxon>
        <taxon>Dikarya</taxon>
        <taxon>Basidiomycota</taxon>
        <taxon>Agaricomycotina</taxon>
        <taxon>Agaricomycetes</taxon>
        <taxon>Polyporales</taxon>
        <taxon>Laetiporus</taxon>
    </lineage>
</organism>
<keyword evidence="5" id="KW-1185">Reference proteome</keyword>